<protein>
    <submittedName>
        <fullName evidence="2">Uncharacterized protein</fullName>
    </submittedName>
</protein>
<feature type="compositionally biased region" description="Low complexity" evidence="1">
    <location>
        <begin position="214"/>
        <end position="223"/>
    </location>
</feature>
<reference evidence="2 3" key="1">
    <citation type="journal article" date="2011" name="Nat. Biotechnol.">
        <title>Comparative genomic analysis of the thermophilic biomass-degrading fungi Myceliophthora thermophila and Thielavia terrestris.</title>
        <authorList>
            <person name="Berka R.M."/>
            <person name="Grigoriev I.V."/>
            <person name="Otillar R."/>
            <person name="Salamov A."/>
            <person name="Grimwood J."/>
            <person name="Reid I."/>
            <person name="Ishmael N."/>
            <person name="John T."/>
            <person name="Darmond C."/>
            <person name="Moisan M.-C."/>
            <person name="Henrissat B."/>
            <person name="Coutinho P.M."/>
            <person name="Lombard V."/>
            <person name="Natvig D.O."/>
            <person name="Lindquist E."/>
            <person name="Schmutz J."/>
            <person name="Lucas S."/>
            <person name="Harris P."/>
            <person name="Powlowski J."/>
            <person name="Bellemare A."/>
            <person name="Taylor D."/>
            <person name="Butler G."/>
            <person name="de Vries R.P."/>
            <person name="Allijn I.E."/>
            <person name="van den Brink J."/>
            <person name="Ushinsky S."/>
            <person name="Storms R."/>
            <person name="Powell A.J."/>
            <person name="Paulsen I.T."/>
            <person name="Elbourne L.D.H."/>
            <person name="Baker S.E."/>
            <person name="Magnuson J."/>
            <person name="LaBoissiere S."/>
            <person name="Clutterbuck A.J."/>
            <person name="Martinez D."/>
            <person name="Wogulis M."/>
            <person name="de Leon A.L."/>
            <person name="Rey M.W."/>
            <person name="Tsang A."/>
        </authorList>
    </citation>
    <scope>NUCLEOTIDE SEQUENCE [LARGE SCALE GENOMIC DNA]</scope>
    <source>
        <strain evidence="3">ATCC 42464 / BCRC 31852 / DSM 1799</strain>
    </source>
</reference>
<evidence type="ECO:0000256" key="1">
    <source>
        <dbReference type="SAM" id="MobiDB-lite"/>
    </source>
</evidence>
<dbReference type="OrthoDB" id="5243557at2759"/>
<sequence length="300" mass="32905">MSSSTQPRWRRDAAAGAPVWRPGMIAFLHKKKECYPEAIEDLISTGHLPHGALGHPVIILQRPSMQSTHVLITTVSSYCAEENNGSPPWKQPRHRSKCPEDFRSFLGSERVSNTYQPLRLHPGKQFPKPSASWVYIQSAFVVPVCVLGRFFRPPMPRGMMLTMLPESLEDLRCHMAAKCKAWAECQERLLAAEAARLSLPAPLAAYTVPVPAAAAANPSSPSTSDEEGEPAATVPAARRPDPPLATSTPGPRIRSFAATLRGSGAALAPTSASALAVPWRRQGTSKHRDKPWKTRKNWRE</sequence>
<keyword evidence="3" id="KW-1185">Reference proteome</keyword>
<proteinExistence type="predicted"/>
<feature type="compositionally biased region" description="Low complexity" evidence="1">
    <location>
        <begin position="262"/>
        <end position="276"/>
    </location>
</feature>
<dbReference type="eggNOG" id="ENOG502RA2M">
    <property type="taxonomic scope" value="Eukaryota"/>
</dbReference>
<evidence type="ECO:0000313" key="3">
    <source>
        <dbReference type="Proteomes" id="UP000007322"/>
    </source>
</evidence>
<dbReference type="Proteomes" id="UP000007322">
    <property type="component" value="Chromosome 6"/>
</dbReference>
<feature type="compositionally biased region" description="Basic residues" evidence="1">
    <location>
        <begin position="283"/>
        <end position="300"/>
    </location>
</feature>
<dbReference type="InParanoid" id="G2QLN6"/>
<feature type="region of interest" description="Disordered" evidence="1">
    <location>
        <begin position="214"/>
        <end position="300"/>
    </location>
</feature>
<gene>
    <name evidence="2" type="ORF">MYCTH_90096</name>
</gene>
<organism evidence="2 3">
    <name type="scientific">Thermothelomyces thermophilus (strain ATCC 42464 / BCRC 31852 / DSM 1799)</name>
    <name type="common">Sporotrichum thermophile</name>
    <dbReference type="NCBI Taxonomy" id="573729"/>
    <lineage>
        <taxon>Eukaryota</taxon>
        <taxon>Fungi</taxon>
        <taxon>Dikarya</taxon>
        <taxon>Ascomycota</taxon>
        <taxon>Pezizomycotina</taxon>
        <taxon>Sordariomycetes</taxon>
        <taxon>Sordariomycetidae</taxon>
        <taxon>Sordariales</taxon>
        <taxon>Chaetomiaceae</taxon>
        <taxon>Thermothelomyces</taxon>
    </lineage>
</organism>
<name>G2QLN6_THET4</name>
<dbReference type="HOGENOM" id="CLU_928076_0_0_1"/>
<dbReference type="EMBL" id="CP003007">
    <property type="protein sequence ID" value="AEO60866.1"/>
    <property type="molecule type" value="Genomic_DNA"/>
</dbReference>
<dbReference type="RefSeq" id="XP_003666111.1">
    <property type="nucleotide sequence ID" value="XM_003666063.1"/>
</dbReference>
<dbReference type="OMA" id="CHRHEAL"/>
<evidence type="ECO:0000313" key="2">
    <source>
        <dbReference type="EMBL" id="AEO60866.1"/>
    </source>
</evidence>
<accession>G2QLN6</accession>
<dbReference type="KEGG" id="mtm:MYCTH_90096"/>
<dbReference type="VEuPathDB" id="FungiDB:MYCTH_90096"/>
<dbReference type="GeneID" id="11514170"/>
<dbReference type="AlphaFoldDB" id="G2QLN6"/>